<feature type="binding site" evidence="5">
    <location>
        <begin position="213"/>
        <end position="216"/>
    </location>
    <ligand>
        <name>pyridoxal 5'-phosphate</name>
        <dbReference type="ChEBI" id="CHEBI:597326"/>
    </ligand>
</feature>
<dbReference type="GO" id="GO:0042802">
    <property type="term" value="F:identical protein binding"/>
    <property type="evidence" value="ECO:0007669"/>
    <property type="project" value="TreeGrafter"/>
</dbReference>
<dbReference type="UniPathway" id="UPA00068">
    <property type="reaction ID" value="UER00109"/>
</dbReference>
<dbReference type="GO" id="GO:0030170">
    <property type="term" value="F:pyridoxal phosphate binding"/>
    <property type="evidence" value="ECO:0007669"/>
    <property type="project" value="InterPro"/>
</dbReference>
<feature type="modified residue" description="N6-(pyridoxal phosphate)lysine" evidence="5">
    <location>
        <position position="242"/>
    </location>
</feature>
<keyword evidence="7" id="KW-1185">Reference proteome</keyword>
<keyword evidence="3 5" id="KW-0808">Transferase</keyword>
<keyword evidence="2 5" id="KW-0028">Amino-acid biosynthesis</keyword>
<dbReference type="HAMAP" id="MF_01107">
    <property type="entry name" value="ArgD_aminotrans_3"/>
    <property type="match status" value="1"/>
</dbReference>
<dbReference type="InterPro" id="IPR015424">
    <property type="entry name" value="PyrdxlP-dep_Trfase"/>
</dbReference>
<evidence type="ECO:0000256" key="4">
    <source>
        <dbReference type="ARBA" id="ARBA00022898"/>
    </source>
</evidence>
<dbReference type="Pfam" id="PF00202">
    <property type="entry name" value="Aminotran_3"/>
    <property type="match status" value="1"/>
</dbReference>
<evidence type="ECO:0000256" key="3">
    <source>
        <dbReference type="ARBA" id="ARBA00022679"/>
    </source>
</evidence>
<organism evidence="6 7">
    <name type="scientific">Methylococcus geothermalis</name>
    <dbReference type="NCBI Taxonomy" id="2681310"/>
    <lineage>
        <taxon>Bacteria</taxon>
        <taxon>Pseudomonadati</taxon>
        <taxon>Pseudomonadota</taxon>
        <taxon>Gammaproteobacteria</taxon>
        <taxon>Methylococcales</taxon>
        <taxon>Methylococcaceae</taxon>
        <taxon>Methylococcus</taxon>
    </lineage>
</organism>
<evidence type="ECO:0000256" key="2">
    <source>
        <dbReference type="ARBA" id="ARBA00022605"/>
    </source>
</evidence>
<dbReference type="FunFam" id="3.40.640.10:FF:000004">
    <property type="entry name" value="Acetylornithine aminotransferase"/>
    <property type="match status" value="1"/>
</dbReference>
<keyword evidence="5" id="KW-0963">Cytoplasm</keyword>
<feature type="binding site" evidence="5">
    <location>
        <position position="131"/>
    </location>
    <ligand>
        <name>N(2)-acetyl-L-ornithine</name>
        <dbReference type="ChEBI" id="CHEBI:57805"/>
    </ligand>
</feature>
<dbReference type="SUPFAM" id="SSF53383">
    <property type="entry name" value="PLP-dependent transferases"/>
    <property type="match status" value="1"/>
</dbReference>
<keyword evidence="1 5" id="KW-0032">Aminotransferase</keyword>
<proteinExistence type="inferred from homology"/>
<evidence type="ECO:0000313" key="7">
    <source>
        <dbReference type="Proteomes" id="UP000503004"/>
    </source>
</evidence>
<dbReference type="PANTHER" id="PTHR11986:SF79">
    <property type="entry name" value="ACETYLORNITHINE AMINOTRANSFERASE, MITOCHONDRIAL"/>
    <property type="match status" value="1"/>
</dbReference>
<comment type="pathway">
    <text evidence="5">Amino-acid biosynthesis; L-arginine biosynthesis; N(2)-acetyl-L-ornithine from L-glutamate: step 4/4.</text>
</comment>
<dbReference type="RefSeq" id="WP_169603215.1">
    <property type="nucleotide sequence ID" value="NZ_CP046565.1"/>
</dbReference>
<dbReference type="GO" id="GO:0006526">
    <property type="term" value="P:L-arginine biosynthetic process"/>
    <property type="evidence" value="ECO:0007669"/>
    <property type="project" value="UniProtKB-UniRule"/>
</dbReference>
<comment type="cofactor">
    <cofactor evidence="5">
        <name>pyridoxal 5'-phosphate</name>
        <dbReference type="ChEBI" id="CHEBI:597326"/>
    </cofactor>
    <text evidence="5">Binds 1 pyridoxal phosphate per subunit.</text>
</comment>
<comment type="subunit">
    <text evidence="5">Homodimer.</text>
</comment>
<dbReference type="InterPro" id="IPR005814">
    <property type="entry name" value="Aminotrans_3"/>
</dbReference>
<name>A0A858Q830_9GAMM</name>
<dbReference type="CDD" id="cd00610">
    <property type="entry name" value="OAT_like"/>
    <property type="match status" value="1"/>
</dbReference>
<dbReference type="Gene3D" id="3.90.1150.10">
    <property type="entry name" value="Aspartate Aminotransferase, domain 1"/>
    <property type="match status" value="1"/>
</dbReference>
<dbReference type="EC" id="2.6.1.11" evidence="5"/>
<comment type="similarity">
    <text evidence="5">Belongs to the class-III pyridoxal-phosphate-dependent aminotransferase family. ArgD subfamily.</text>
</comment>
<dbReference type="GO" id="GO:0003992">
    <property type="term" value="F:N2-acetyl-L-ornithine:2-oxoglutarate 5-aminotransferase activity"/>
    <property type="evidence" value="ECO:0007669"/>
    <property type="project" value="UniProtKB-UniRule"/>
</dbReference>
<dbReference type="PANTHER" id="PTHR11986">
    <property type="entry name" value="AMINOTRANSFERASE CLASS III"/>
    <property type="match status" value="1"/>
</dbReference>
<dbReference type="NCBIfam" id="TIGR00707">
    <property type="entry name" value="argD"/>
    <property type="match status" value="1"/>
</dbReference>
<evidence type="ECO:0000256" key="1">
    <source>
        <dbReference type="ARBA" id="ARBA00022576"/>
    </source>
</evidence>
<dbReference type="EMBL" id="CP046565">
    <property type="protein sequence ID" value="QJD29934.1"/>
    <property type="molecule type" value="Genomic_DNA"/>
</dbReference>
<protein>
    <recommendedName>
        <fullName evidence="5">Acetylornithine aminotransferase</fullName>
        <shortName evidence="5">ACOAT</shortName>
        <ecNumber evidence="5">2.6.1.11</ecNumber>
    </recommendedName>
</protein>
<dbReference type="InterPro" id="IPR050103">
    <property type="entry name" value="Class-III_PLP-dep_AT"/>
</dbReference>
<accession>A0A858Q830</accession>
<sequence length="391" mass="41372">MTSNIMPTYARQPVTFTHGEGAWLFDTEGRRYLDAVSGVAVCSLGHAHPAVAKALCDQAGRLVHSSNLYRIGLQEELAGRLCRLSGMDNAFFCNSGAEANEAAIKIARRYGHHRGIDAPKIIVMEGSFHGRTLATLSATGNPKVQEGFAPLVGGFLRLPYDTMEAVAAVDDPDVVAVLVEPVQGEGGVRVPSADYLARLKSLCDQRNWLLMLDEVQTGMGRTGRMFAYQHAGIVPDVMALAKALGNGVPIGACLARGIAAEMLTAGTHGSTFGGNPLACAAALAVVDTLERQALPARAADLGRRLVNGFRTRLGNHPGIAQIRGLGLMVGIELSRPCTELVGIALEQGLLVNVTAERTVRLLPPLILTDAEADELVDRLSAIIQACLDPVG</sequence>
<reference evidence="7" key="1">
    <citation type="submission" date="2019-12" db="EMBL/GenBank/DDBJ databases">
        <authorList>
            <person name="Awala S.I."/>
            <person name="Rhee S.K."/>
        </authorList>
    </citation>
    <scope>NUCLEOTIDE SEQUENCE [LARGE SCALE GENOMIC DNA]</scope>
    <source>
        <strain evidence="7">IM1</strain>
    </source>
</reference>
<dbReference type="GO" id="GO:0005737">
    <property type="term" value="C:cytoplasm"/>
    <property type="evidence" value="ECO:0007669"/>
    <property type="project" value="UniProtKB-SubCell"/>
</dbReference>
<dbReference type="NCBIfam" id="NF002325">
    <property type="entry name" value="PRK01278.1"/>
    <property type="match status" value="1"/>
</dbReference>
<feature type="binding site" evidence="5">
    <location>
        <position position="128"/>
    </location>
    <ligand>
        <name>pyridoxal 5'-phosphate</name>
        <dbReference type="ChEBI" id="CHEBI:597326"/>
    </ligand>
</feature>
<dbReference type="PIRSF" id="PIRSF000521">
    <property type="entry name" value="Transaminase_4ab_Lys_Orn"/>
    <property type="match status" value="1"/>
</dbReference>
<feature type="binding site" evidence="5">
    <location>
        <begin position="96"/>
        <end position="97"/>
    </location>
    <ligand>
        <name>pyridoxal 5'-phosphate</name>
        <dbReference type="ChEBI" id="CHEBI:597326"/>
    </ligand>
</feature>
<comment type="miscellaneous">
    <text evidence="5">May also have succinyldiaminopimelate aminotransferase activity, thus carrying out the corresponding step in lysine biosynthesis.</text>
</comment>
<feature type="binding site" evidence="5">
    <location>
        <position position="271"/>
    </location>
    <ligand>
        <name>pyridoxal 5'-phosphate</name>
        <dbReference type="ChEBI" id="CHEBI:597326"/>
    </ligand>
</feature>
<comment type="subcellular location">
    <subcellularLocation>
        <location evidence="5">Cytoplasm</location>
    </subcellularLocation>
</comment>
<dbReference type="InterPro" id="IPR049704">
    <property type="entry name" value="Aminotrans_3_PPA_site"/>
</dbReference>
<dbReference type="PROSITE" id="PS00600">
    <property type="entry name" value="AA_TRANSFER_CLASS_3"/>
    <property type="match status" value="1"/>
</dbReference>
<dbReference type="InterPro" id="IPR015422">
    <property type="entry name" value="PyrdxlP-dep_Trfase_small"/>
</dbReference>
<keyword evidence="4 5" id="KW-0663">Pyridoxal phosphate</keyword>
<gene>
    <name evidence="5" type="primary">argD</name>
    <name evidence="6" type="ORF">GNH96_08060</name>
</gene>
<evidence type="ECO:0000313" key="6">
    <source>
        <dbReference type="EMBL" id="QJD29934.1"/>
    </source>
</evidence>
<dbReference type="AlphaFoldDB" id="A0A858Q830"/>
<dbReference type="Proteomes" id="UP000503004">
    <property type="component" value="Chromosome"/>
</dbReference>
<dbReference type="InterPro" id="IPR004636">
    <property type="entry name" value="AcOrn/SuccOrn_fam"/>
</dbReference>
<dbReference type="KEGG" id="metu:GNH96_08060"/>
<feature type="binding site" evidence="5">
    <location>
        <position position="270"/>
    </location>
    <ligand>
        <name>N(2)-acetyl-L-ornithine</name>
        <dbReference type="ChEBI" id="CHEBI:57805"/>
    </ligand>
</feature>
<comment type="catalytic activity">
    <reaction evidence="5">
        <text>N(2)-acetyl-L-ornithine + 2-oxoglutarate = N-acetyl-L-glutamate 5-semialdehyde + L-glutamate</text>
        <dbReference type="Rhea" id="RHEA:18049"/>
        <dbReference type="ChEBI" id="CHEBI:16810"/>
        <dbReference type="ChEBI" id="CHEBI:29123"/>
        <dbReference type="ChEBI" id="CHEBI:29985"/>
        <dbReference type="ChEBI" id="CHEBI:57805"/>
        <dbReference type="EC" id="2.6.1.11"/>
    </reaction>
</comment>
<keyword evidence="5" id="KW-0055">Arginine biosynthesis</keyword>
<dbReference type="Gene3D" id="3.40.640.10">
    <property type="entry name" value="Type I PLP-dependent aspartate aminotransferase-like (Major domain)"/>
    <property type="match status" value="1"/>
</dbReference>
<evidence type="ECO:0000256" key="5">
    <source>
        <dbReference type="HAMAP-Rule" id="MF_01107"/>
    </source>
</evidence>
<dbReference type="InterPro" id="IPR015421">
    <property type="entry name" value="PyrdxlP-dep_Trfase_major"/>
</dbReference>